<evidence type="ECO:0000256" key="2">
    <source>
        <dbReference type="ARBA" id="ARBA00023157"/>
    </source>
</evidence>
<evidence type="ECO:0000313" key="5">
    <source>
        <dbReference type="Proteomes" id="UP001054889"/>
    </source>
</evidence>
<dbReference type="GO" id="GO:0048544">
    <property type="term" value="P:recognition of pollen"/>
    <property type="evidence" value="ECO:0007669"/>
    <property type="project" value="InterPro"/>
</dbReference>
<dbReference type="PANTHER" id="PTHR32444:SF142">
    <property type="entry name" value="RECEPTOR-LIKE SERINE_THREONINE-PROTEIN KINASE"/>
    <property type="match status" value="1"/>
</dbReference>
<reference evidence="4" key="1">
    <citation type="journal article" date="2018" name="DNA Res.">
        <title>Multiple hybrid de novo genome assembly of finger millet, an orphan allotetraploid crop.</title>
        <authorList>
            <person name="Hatakeyama M."/>
            <person name="Aluri S."/>
            <person name="Balachadran M.T."/>
            <person name="Sivarajan S.R."/>
            <person name="Patrignani A."/>
            <person name="Gruter S."/>
            <person name="Poveda L."/>
            <person name="Shimizu-Inatsugi R."/>
            <person name="Baeten J."/>
            <person name="Francoijs K.J."/>
            <person name="Nataraja K.N."/>
            <person name="Reddy Y.A.N."/>
            <person name="Phadnis S."/>
            <person name="Ravikumar R.L."/>
            <person name="Schlapbach R."/>
            <person name="Sreeman S.M."/>
            <person name="Shimizu K.K."/>
        </authorList>
    </citation>
    <scope>NUCLEOTIDE SEQUENCE</scope>
</reference>
<dbReference type="Pfam" id="PF00954">
    <property type="entry name" value="S_locus_glycop"/>
    <property type="match status" value="1"/>
</dbReference>
<reference evidence="4" key="2">
    <citation type="submission" date="2021-12" db="EMBL/GenBank/DDBJ databases">
        <title>Resequencing data analysis of finger millet.</title>
        <authorList>
            <person name="Hatakeyama M."/>
            <person name="Aluri S."/>
            <person name="Balachadran M.T."/>
            <person name="Sivarajan S.R."/>
            <person name="Poveda L."/>
            <person name="Shimizu-Inatsugi R."/>
            <person name="Schlapbach R."/>
            <person name="Sreeman S.M."/>
            <person name="Shimizu K.K."/>
        </authorList>
    </citation>
    <scope>NUCLEOTIDE SEQUENCE</scope>
</reference>
<dbReference type="EMBL" id="BQKI01000009">
    <property type="protein sequence ID" value="GJN01633.1"/>
    <property type="molecule type" value="Genomic_DNA"/>
</dbReference>
<proteinExistence type="predicted"/>
<sequence>MRLWVDYTGKLKLLSWNGNASSWTVILEHPSADCDLYATCGPFGYCDHHTAPVPTCQCLDGSSLSTVATSQEDAEALKCRKKSHFVTLPGMKVPDKFTRIRNTTF</sequence>
<protein>
    <recommendedName>
        <fullName evidence="3">S-locus glycoprotein domain-containing protein</fullName>
    </recommendedName>
</protein>
<keyword evidence="1" id="KW-0732">Signal</keyword>
<feature type="domain" description="S-locus glycoprotein" evidence="3">
    <location>
        <begin position="2"/>
        <end position="61"/>
    </location>
</feature>
<gene>
    <name evidence="4" type="primary">ga18913</name>
    <name evidence="4" type="ORF">PR202_ga18913</name>
</gene>
<dbReference type="PANTHER" id="PTHR32444">
    <property type="entry name" value="BULB-TYPE LECTIN DOMAIN-CONTAINING PROTEIN"/>
    <property type="match status" value="1"/>
</dbReference>
<keyword evidence="5" id="KW-1185">Reference proteome</keyword>
<evidence type="ECO:0000313" key="4">
    <source>
        <dbReference type="EMBL" id="GJN01633.1"/>
    </source>
</evidence>
<comment type="caution">
    <text evidence="4">The sequence shown here is derived from an EMBL/GenBank/DDBJ whole genome shotgun (WGS) entry which is preliminary data.</text>
</comment>
<dbReference type="Proteomes" id="UP001054889">
    <property type="component" value="Unassembled WGS sequence"/>
</dbReference>
<organism evidence="4 5">
    <name type="scientific">Eleusine coracana subsp. coracana</name>
    <dbReference type="NCBI Taxonomy" id="191504"/>
    <lineage>
        <taxon>Eukaryota</taxon>
        <taxon>Viridiplantae</taxon>
        <taxon>Streptophyta</taxon>
        <taxon>Embryophyta</taxon>
        <taxon>Tracheophyta</taxon>
        <taxon>Spermatophyta</taxon>
        <taxon>Magnoliopsida</taxon>
        <taxon>Liliopsida</taxon>
        <taxon>Poales</taxon>
        <taxon>Poaceae</taxon>
        <taxon>PACMAD clade</taxon>
        <taxon>Chloridoideae</taxon>
        <taxon>Cynodonteae</taxon>
        <taxon>Eleusininae</taxon>
        <taxon>Eleusine</taxon>
    </lineage>
</organism>
<dbReference type="AlphaFoldDB" id="A0AAV5CSX4"/>
<dbReference type="InterPro" id="IPR000858">
    <property type="entry name" value="S_locus_glycoprot_dom"/>
</dbReference>
<evidence type="ECO:0000256" key="1">
    <source>
        <dbReference type="ARBA" id="ARBA00022729"/>
    </source>
</evidence>
<name>A0AAV5CSX4_ELECO</name>
<accession>A0AAV5CSX4</accession>
<keyword evidence="2" id="KW-1015">Disulfide bond</keyword>
<evidence type="ECO:0000259" key="3">
    <source>
        <dbReference type="Pfam" id="PF00954"/>
    </source>
</evidence>